<reference evidence="1" key="1">
    <citation type="submission" date="2014-11" db="EMBL/GenBank/DDBJ databases">
        <authorList>
            <person name="Amaro Gonzalez C."/>
        </authorList>
    </citation>
    <scope>NUCLEOTIDE SEQUENCE</scope>
</reference>
<dbReference type="EMBL" id="GBXM01065153">
    <property type="protein sequence ID" value="JAH43424.1"/>
    <property type="molecule type" value="Transcribed_RNA"/>
</dbReference>
<dbReference type="AlphaFoldDB" id="A0A0E9SPZ0"/>
<evidence type="ECO:0000313" key="1">
    <source>
        <dbReference type="EMBL" id="JAH43424.1"/>
    </source>
</evidence>
<proteinExistence type="predicted"/>
<name>A0A0E9SPZ0_ANGAN</name>
<protein>
    <submittedName>
        <fullName evidence="1">Uncharacterized protein</fullName>
    </submittedName>
</protein>
<organism evidence="1">
    <name type="scientific">Anguilla anguilla</name>
    <name type="common">European freshwater eel</name>
    <name type="synonym">Muraena anguilla</name>
    <dbReference type="NCBI Taxonomy" id="7936"/>
    <lineage>
        <taxon>Eukaryota</taxon>
        <taxon>Metazoa</taxon>
        <taxon>Chordata</taxon>
        <taxon>Craniata</taxon>
        <taxon>Vertebrata</taxon>
        <taxon>Euteleostomi</taxon>
        <taxon>Actinopterygii</taxon>
        <taxon>Neopterygii</taxon>
        <taxon>Teleostei</taxon>
        <taxon>Anguilliformes</taxon>
        <taxon>Anguillidae</taxon>
        <taxon>Anguilla</taxon>
    </lineage>
</organism>
<reference evidence="1" key="2">
    <citation type="journal article" date="2015" name="Fish Shellfish Immunol.">
        <title>Early steps in the European eel (Anguilla anguilla)-Vibrio vulnificus interaction in the gills: Role of the RtxA13 toxin.</title>
        <authorList>
            <person name="Callol A."/>
            <person name="Pajuelo D."/>
            <person name="Ebbesson L."/>
            <person name="Teles M."/>
            <person name="MacKenzie S."/>
            <person name="Amaro C."/>
        </authorList>
    </citation>
    <scope>NUCLEOTIDE SEQUENCE</scope>
</reference>
<accession>A0A0E9SPZ0</accession>
<sequence length="27" mass="3091">MYSLALDHKLLNALKSASRLANKQYLK</sequence>